<dbReference type="AlphaFoldDB" id="A0A452RU90"/>
<protein>
    <recommendedName>
        <fullName evidence="1">Peptidase S1 domain-containing protein</fullName>
    </recommendedName>
</protein>
<sequence length="76" mass="8845">VSQKFYLGGVVSYVSEDMEGLNHHLYLFYLDSSYQSCVGTLIAPQWVLTAAHCFLPFDFIFKYLYHLELIFVNDVK</sequence>
<dbReference type="InterPro" id="IPR009003">
    <property type="entry name" value="Peptidase_S1_PA"/>
</dbReference>
<dbReference type="GO" id="GO:0006508">
    <property type="term" value="P:proteolysis"/>
    <property type="evidence" value="ECO:0007669"/>
    <property type="project" value="InterPro"/>
</dbReference>
<dbReference type="InterPro" id="IPR043504">
    <property type="entry name" value="Peptidase_S1_PA_chymotrypsin"/>
</dbReference>
<keyword evidence="3" id="KW-1185">Reference proteome</keyword>
<dbReference type="GO" id="GO:0004252">
    <property type="term" value="F:serine-type endopeptidase activity"/>
    <property type="evidence" value="ECO:0007669"/>
    <property type="project" value="InterPro"/>
</dbReference>
<accession>A0A452RU90</accession>
<proteinExistence type="predicted"/>
<reference evidence="2" key="2">
    <citation type="submission" date="2025-08" db="UniProtKB">
        <authorList>
            <consortium name="Ensembl"/>
        </authorList>
    </citation>
    <scope>IDENTIFICATION</scope>
</reference>
<dbReference type="Pfam" id="PF00089">
    <property type="entry name" value="Trypsin"/>
    <property type="match status" value="1"/>
</dbReference>
<evidence type="ECO:0000313" key="2">
    <source>
        <dbReference type="Ensembl" id="ENSUAMP00000023011.1"/>
    </source>
</evidence>
<evidence type="ECO:0000313" key="3">
    <source>
        <dbReference type="Proteomes" id="UP000291022"/>
    </source>
</evidence>
<feature type="domain" description="Peptidase S1" evidence="1">
    <location>
        <begin position="29"/>
        <end position="54"/>
    </location>
</feature>
<evidence type="ECO:0000259" key="1">
    <source>
        <dbReference type="Pfam" id="PF00089"/>
    </source>
</evidence>
<dbReference type="Gene3D" id="2.40.10.10">
    <property type="entry name" value="Trypsin-like serine proteases"/>
    <property type="match status" value="1"/>
</dbReference>
<dbReference type="InterPro" id="IPR001254">
    <property type="entry name" value="Trypsin_dom"/>
</dbReference>
<dbReference type="SUPFAM" id="SSF50494">
    <property type="entry name" value="Trypsin-like serine proteases"/>
    <property type="match status" value="1"/>
</dbReference>
<reference evidence="3" key="1">
    <citation type="submission" date="2016-06" db="EMBL/GenBank/DDBJ databases">
        <title>De novo assembly and RNA-Seq shows season-dependent expression and editing in black bear kidneys.</title>
        <authorList>
            <person name="Korstanje R."/>
            <person name="Srivastava A."/>
            <person name="Sarsani V.K."/>
            <person name="Sheehan S.M."/>
            <person name="Seger R.L."/>
            <person name="Barter M.E."/>
            <person name="Lindqvist C."/>
            <person name="Brody L.C."/>
            <person name="Mullikin J.C."/>
        </authorList>
    </citation>
    <scope>NUCLEOTIDE SEQUENCE [LARGE SCALE GENOMIC DNA]</scope>
</reference>
<reference evidence="2" key="3">
    <citation type="submission" date="2025-09" db="UniProtKB">
        <authorList>
            <consortium name="Ensembl"/>
        </authorList>
    </citation>
    <scope>IDENTIFICATION</scope>
</reference>
<dbReference type="Ensembl" id="ENSUAMT00000025702.1">
    <property type="protein sequence ID" value="ENSUAMP00000023011.1"/>
    <property type="gene ID" value="ENSUAMG00000018027.1"/>
</dbReference>
<name>A0A452RU90_URSAM</name>
<dbReference type="STRING" id="9643.ENSUAMP00000023011"/>
<dbReference type="Proteomes" id="UP000291022">
    <property type="component" value="Unassembled WGS sequence"/>
</dbReference>
<organism evidence="2 3">
    <name type="scientific">Ursus americanus</name>
    <name type="common">American black bear</name>
    <name type="synonym">Euarctos americanus</name>
    <dbReference type="NCBI Taxonomy" id="9643"/>
    <lineage>
        <taxon>Eukaryota</taxon>
        <taxon>Metazoa</taxon>
        <taxon>Chordata</taxon>
        <taxon>Craniata</taxon>
        <taxon>Vertebrata</taxon>
        <taxon>Euteleostomi</taxon>
        <taxon>Mammalia</taxon>
        <taxon>Eutheria</taxon>
        <taxon>Laurasiatheria</taxon>
        <taxon>Carnivora</taxon>
        <taxon>Caniformia</taxon>
        <taxon>Ursidae</taxon>
        <taxon>Ursus</taxon>
    </lineage>
</organism>